<dbReference type="SUPFAM" id="SSF51445">
    <property type="entry name" value="(Trans)glycosidases"/>
    <property type="match status" value="1"/>
</dbReference>
<dbReference type="PANTHER" id="PTHR30480:SF13">
    <property type="entry name" value="BETA-HEXOSAMINIDASE"/>
    <property type="match status" value="1"/>
</dbReference>
<keyword evidence="4" id="KW-0378">Hydrolase</keyword>
<dbReference type="Gene3D" id="3.20.20.300">
    <property type="entry name" value="Glycoside hydrolase, family 3, N-terminal domain"/>
    <property type="match status" value="1"/>
</dbReference>
<dbReference type="GO" id="GO:0005975">
    <property type="term" value="P:carbohydrate metabolic process"/>
    <property type="evidence" value="ECO:0007669"/>
    <property type="project" value="InterPro"/>
</dbReference>
<name>A0A1H3QJN6_9RHOB</name>
<sequence length="339" mass="36051">MPPASRLLSADPVAGAFIFGCEGPDLTAREAAFFQGADPWGFILFARNVDTPDRLRALTAALRDSVGRDAPILIDQEGGRVQRLGPPFWSNWPHPLTQMAGASDPVRAMFLRATLIARELRDVGIDVNCTPTADIATEDTHPFLLSRLYGDSVETVVARARANAEGCLQGGVLPVMKHIPGHGRGTVDSHLGLPTVDTGLEELRETDFEVFRRLNDLPLGMSAHVVYSAIDDAPGTISAAVLAEVRGAIGFDGLLMTDDISMGALPGDMAARCTGSIAAGCDMILHCNADWSDMQSVAACTPRLEGRGLARAKRALAMRADPVELDIEAARAELASLNS</sequence>
<dbReference type="Pfam" id="PF00933">
    <property type="entry name" value="Glyco_hydro_3"/>
    <property type="match status" value="1"/>
</dbReference>
<dbReference type="STRING" id="1244108.SAMN05444004_106157"/>
<gene>
    <name evidence="7" type="ORF">SAMN05444004_106157</name>
</gene>
<evidence type="ECO:0000259" key="6">
    <source>
        <dbReference type="Pfam" id="PF00933"/>
    </source>
</evidence>
<organism evidence="7 8">
    <name type="scientific">Jannaschia faecimaris</name>
    <dbReference type="NCBI Taxonomy" id="1244108"/>
    <lineage>
        <taxon>Bacteria</taxon>
        <taxon>Pseudomonadati</taxon>
        <taxon>Pseudomonadota</taxon>
        <taxon>Alphaproteobacteria</taxon>
        <taxon>Rhodobacterales</taxon>
        <taxon>Roseobacteraceae</taxon>
        <taxon>Jannaschia</taxon>
    </lineage>
</organism>
<evidence type="ECO:0000313" key="7">
    <source>
        <dbReference type="EMBL" id="SDZ13238.1"/>
    </source>
</evidence>
<accession>A0A1H3QJN6</accession>
<evidence type="ECO:0000256" key="4">
    <source>
        <dbReference type="ARBA" id="ARBA00022801"/>
    </source>
</evidence>
<dbReference type="EMBL" id="FNPX01000006">
    <property type="protein sequence ID" value="SDZ13238.1"/>
    <property type="molecule type" value="Genomic_DNA"/>
</dbReference>
<dbReference type="EC" id="3.2.1.52" evidence="3"/>
<dbReference type="InterPro" id="IPR017853">
    <property type="entry name" value="GH"/>
</dbReference>
<dbReference type="InterPro" id="IPR001764">
    <property type="entry name" value="Glyco_hydro_3_N"/>
</dbReference>
<dbReference type="InterPro" id="IPR036962">
    <property type="entry name" value="Glyco_hydro_3_N_sf"/>
</dbReference>
<dbReference type="GO" id="GO:0009254">
    <property type="term" value="P:peptidoglycan turnover"/>
    <property type="evidence" value="ECO:0007669"/>
    <property type="project" value="TreeGrafter"/>
</dbReference>
<feature type="domain" description="Glycoside hydrolase family 3 N-terminal" evidence="6">
    <location>
        <begin position="41"/>
        <end position="299"/>
    </location>
</feature>
<reference evidence="8" key="1">
    <citation type="submission" date="2016-10" db="EMBL/GenBank/DDBJ databases">
        <authorList>
            <person name="Varghese N."/>
            <person name="Submissions S."/>
        </authorList>
    </citation>
    <scope>NUCLEOTIDE SEQUENCE [LARGE SCALE GENOMIC DNA]</scope>
    <source>
        <strain evidence="8">DSM 100420</strain>
    </source>
</reference>
<dbReference type="RefSeq" id="WP_092645175.1">
    <property type="nucleotide sequence ID" value="NZ_FNPX01000006.1"/>
</dbReference>
<dbReference type="InterPro" id="IPR050226">
    <property type="entry name" value="NagZ_Beta-hexosaminidase"/>
</dbReference>
<keyword evidence="8" id="KW-1185">Reference proteome</keyword>
<dbReference type="PANTHER" id="PTHR30480">
    <property type="entry name" value="BETA-HEXOSAMINIDASE-RELATED"/>
    <property type="match status" value="1"/>
</dbReference>
<evidence type="ECO:0000256" key="5">
    <source>
        <dbReference type="ARBA" id="ARBA00023295"/>
    </source>
</evidence>
<dbReference type="GO" id="GO:0004563">
    <property type="term" value="F:beta-N-acetylhexosaminidase activity"/>
    <property type="evidence" value="ECO:0007669"/>
    <property type="project" value="UniProtKB-EC"/>
</dbReference>
<proteinExistence type="inferred from homology"/>
<evidence type="ECO:0000256" key="2">
    <source>
        <dbReference type="ARBA" id="ARBA00005336"/>
    </source>
</evidence>
<evidence type="ECO:0000256" key="3">
    <source>
        <dbReference type="ARBA" id="ARBA00012663"/>
    </source>
</evidence>
<comment type="similarity">
    <text evidence="2">Belongs to the glycosyl hydrolase 3 family.</text>
</comment>
<keyword evidence="5" id="KW-0326">Glycosidase</keyword>
<dbReference type="AlphaFoldDB" id="A0A1H3QJN6"/>
<dbReference type="Proteomes" id="UP000198914">
    <property type="component" value="Unassembled WGS sequence"/>
</dbReference>
<dbReference type="OrthoDB" id="9786661at2"/>
<protein>
    <recommendedName>
        <fullName evidence="3">beta-N-acetylhexosaminidase</fullName>
        <ecNumber evidence="3">3.2.1.52</ecNumber>
    </recommendedName>
</protein>
<comment type="catalytic activity">
    <reaction evidence="1">
        <text>Hydrolysis of terminal non-reducing N-acetyl-D-hexosamine residues in N-acetyl-beta-D-hexosaminides.</text>
        <dbReference type="EC" id="3.2.1.52"/>
    </reaction>
</comment>
<evidence type="ECO:0000313" key="8">
    <source>
        <dbReference type="Proteomes" id="UP000198914"/>
    </source>
</evidence>
<evidence type="ECO:0000256" key="1">
    <source>
        <dbReference type="ARBA" id="ARBA00001231"/>
    </source>
</evidence>